<dbReference type="InterPro" id="IPR004843">
    <property type="entry name" value="Calcineurin-like_PHP"/>
</dbReference>
<dbReference type="InterPro" id="IPR050535">
    <property type="entry name" value="DNA_Repair-Maintenance_Comp"/>
</dbReference>
<keyword evidence="2" id="KW-0540">Nuclease</keyword>
<dbReference type="EMBL" id="CP003282">
    <property type="protein sequence ID" value="AFG37170.1"/>
    <property type="molecule type" value="Genomic_DNA"/>
</dbReference>
<dbReference type="Proteomes" id="UP000007383">
    <property type="component" value="Chromosome"/>
</dbReference>
<evidence type="ECO:0000259" key="1">
    <source>
        <dbReference type="Pfam" id="PF00149"/>
    </source>
</evidence>
<organism evidence="2 3">
    <name type="scientific">Spirochaeta africana (strain ATCC 700263 / DSM 8902 / Z-7692)</name>
    <dbReference type="NCBI Taxonomy" id="889378"/>
    <lineage>
        <taxon>Bacteria</taxon>
        <taxon>Pseudomonadati</taxon>
        <taxon>Spirochaetota</taxon>
        <taxon>Spirochaetia</taxon>
        <taxon>Spirochaetales</taxon>
        <taxon>Spirochaetaceae</taxon>
        <taxon>Spirochaeta</taxon>
    </lineage>
</organism>
<gene>
    <name evidence="2" type="ordered locus">Spiaf_1083</name>
</gene>
<dbReference type="PANTHER" id="PTHR30337">
    <property type="entry name" value="COMPONENT OF ATP-DEPENDENT DSDNA EXONUCLEASE"/>
    <property type="match status" value="1"/>
</dbReference>
<dbReference type="Gene3D" id="3.60.21.10">
    <property type="match status" value="1"/>
</dbReference>
<dbReference type="STRING" id="889378.Spiaf_1083"/>
<proteinExistence type="predicted"/>
<accession>H9UI27</accession>
<sequence>MTHLIHCADLHLSRDEREYGEAVLREILGHARTTDALLLCGDTFDSYADLDALQGWFVELLQQELGDSGCRVLLLPGNHEYLRAPAGVSPTGESPFARRRWGPVEVLDERPLVHLPLGDGDVVAIPHREGYADYPAWEVPPRSGSWRIVMAHAAVAGLHYLGPEEEPDGGVLDPDLFRHCQADYAALGHIHRAADERHNGVRMVFPGSARVWRAHETGARQVMRLQAGDGGITAEPLVLQQAGQFRQLALAVAPDGSCELPAELPELQPQDWLQLELNGVIENEQDLEAQLPGLTARFPVRSVTVKRSGVLVLRGIRENPFVQRFEECWHARLRAASARSADGLPSLTRNTELLMRARTTALREIYAVLQDQT</sequence>
<protein>
    <submittedName>
        <fullName evidence="2">DNA repair exonuclease</fullName>
    </submittedName>
</protein>
<dbReference type="GO" id="GO:0004527">
    <property type="term" value="F:exonuclease activity"/>
    <property type="evidence" value="ECO:0007669"/>
    <property type="project" value="UniProtKB-KW"/>
</dbReference>
<dbReference type="eggNOG" id="COG0420">
    <property type="taxonomic scope" value="Bacteria"/>
</dbReference>
<dbReference type="KEGG" id="sfc:Spiaf_1083"/>
<feature type="domain" description="Calcineurin-like phosphoesterase" evidence="1">
    <location>
        <begin position="4"/>
        <end position="192"/>
    </location>
</feature>
<keyword evidence="2" id="KW-0269">Exonuclease</keyword>
<keyword evidence="3" id="KW-1185">Reference proteome</keyword>
<keyword evidence="2" id="KW-0378">Hydrolase</keyword>
<evidence type="ECO:0000313" key="2">
    <source>
        <dbReference type="EMBL" id="AFG37170.1"/>
    </source>
</evidence>
<reference evidence="3" key="1">
    <citation type="journal article" date="2013" name="Stand. Genomic Sci.">
        <title>Complete genome sequence of the halophilic bacterium Spirochaeta africana type strain (Z-7692(T)) from the alkaline Lake Magadi in the East African Rift.</title>
        <authorList>
            <person name="Liolos K."/>
            <person name="Abt B."/>
            <person name="Scheuner C."/>
            <person name="Teshima H."/>
            <person name="Held B."/>
            <person name="Lapidus A."/>
            <person name="Nolan M."/>
            <person name="Lucas S."/>
            <person name="Deshpande S."/>
            <person name="Cheng J.F."/>
            <person name="Tapia R."/>
            <person name="Goodwin L.A."/>
            <person name="Pitluck S."/>
            <person name="Pagani I."/>
            <person name="Ivanova N."/>
            <person name="Mavromatis K."/>
            <person name="Mikhailova N."/>
            <person name="Huntemann M."/>
            <person name="Pati A."/>
            <person name="Chen A."/>
            <person name="Palaniappan K."/>
            <person name="Land M."/>
            <person name="Rohde M."/>
            <person name="Tindall B.J."/>
            <person name="Detter J.C."/>
            <person name="Goker M."/>
            <person name="Bristow J."/>
            <person name="Eisen J.A."/>
            <person name="Markowitz V."/>
            <person name="Hugenholtz P."/>
            <person name="Woyke T."/>
            <person name="Klenk H.P."/>
            <person name="Kyrpides N.C."/>
        </authorList>
    </citation>
    <scope>NUCLEOTIDE SEQUENCE</scope>
    <source>
        <strain evidence="3">ATCC 700263 / DSM 8902 / Z-7692</strain>
    </source>
</reference>
<dbReference type="PANTHER" id="PTHR30337:SF7">
    <property type="entry name" value="PHOSPHOESTERASE"/>
    <property type="match status" value="1"/>
</dbReference>
<dbReference type="SUPFAM" id="SSF56300">
    <property type="entry name" value="Metallo-dependent phosphatases"/>
    <property type="match status" value="1"/>
</dbReference>
<dbReference type="OrthoDB" id="9773856at2"/>
<dbReference type="RefSeq" id="WP_014455162.1">
    <property type="nucleotide sequence ID" value="NC_017098.1"/>
</dbReference>
<evidence type="ECO:0000313" key="3">
    <source>
        <dbReference type="Proteomes" id="UP000007383"/>
    </source>
</evidence>
<name>H9UI27_SPIAZ</name>
<dbReference type="Pfam" id="PF00149">
    <property type="entry name" value="Metallophos"/>
    <property type="match status" value="1"/>
</dbReference>
<dbReference type="InterPro" id="IPR029052">
    <property type="entry name" value="Metallo-depent_PP-like"/>
</dbReference>
<dbReference type="PATRIC" id="fig|889378.3.peg.1084"/>
<dbReference type="HOGENOM" id="CLU_796717_0_0_12"/>
<dbReference type="AlphaFoldDB" id="H9UI27"/>